<keyword evidence="2" id="KW-0732">Signal</keyword>
<keyword evidence="1" id="KW-1133">Transmembrane helix</keyword>
<name>A0ABQ6P4R0_9SPHN</name>
<dbReference type="InterPro" id="IPR007038">
    <property type="entry name" value="HupE_UreJ"/>
</dbReference>
<proteinExistence type="predicted"/>
<dbReference type="Pfam" id="PF04955">
    <property type="entry name" value="HupE_UreJ"/>
    <property type="match status" value="1"/>
</dbReference>
<dbReference type="Proteomes" id="UP001187221">
    <property type="component" value="Unassembled WGS sequence"/>
</dbReference>
<feature type="transmembrane region" description="Helical" evidence="1">
    <location>
        <begin position="69"/>
        <end position="88"/>
    </location>
</feature>
<evidence type="ECO:0000313" key="4">
    <source>
        <dbReference type="Proteomes" id="UP001187221"/>
    </source>
</evidence>
<protein>
    <submittedName>
        <fullName evidence="3">HupE/UreJ family protein</fullName>
    </submittedName>
</protein>
<feature type="transmembrane region" description="Helical" evidence="1">
    <location>
        <begin position="94"/>
        <end position="110"/>
    </location>
</feature>
<comment type="caution">
    <text evidence="3">The sequence shown here is derived from an EMBL/GenBank/DDBJ whole genome shotgun (WGS) entry which is preliminary data.</text>
</comment>
<feature type="transmembrane region" description="Helical" evidence="1">
    <location>
        <begin position="140"/>
        <end position="162"/>
    </location>
</feature>
<keyword evidence="4" id="KW-1185">Reference proteome</keyword>
<feature type="chain" id="PRO_5046850861" evidence="2">
    <location>
        <begin position="24"/>
        <end position="189"/>
    </location>
</feature>
<reference evidence="3 4" key="1">
    <citation type="submission" date="2023-06" db="EMBL/GenBank/DDBJ databases">
        <title>Draft genome sequence of Novosphingobium sp. strain IK01.</title>
        <authorList>
            <person name="Hatamoto M."/>
            <person name="Ikarashi T."/>
            <person name="Yamaguchi T."/>
        </authorList>
    </citation>
    <scope>NUCLEOTIDE SEQUENCE [LARGE SCALE GENOMIC DNA]</scope>
    <source>
        <strain evidence="3 4">IK01</strain>
    </source>
</reference>
<dbReference type="EMBL" id="BTFW01000001">
    <property type="protein sequence ID" value="GMM59367.1"/>
    <property type="molecule type" value="Genomic_DNA"/>
</dbReference>
<dbReference type="RefSeq" id="WP_317973225.1">
    <property type="nucleotide sequence ID" value="NZ_BTFW01000001.1"/>
</dbReference>
<feature type="transmembrane region" description="Helical" evidence="1">
    <location>
        <begin position="117"/>
        <end position="134"/>
    </location>
</feature>
<feature type="signal peptide" evidence="2">
    <location>
        <begin position="1"/>
        <end position="23"/>
    </location>
</feature>
<dbReference type="PIRSF" id="PIRSF016919">
    <property type="entry name" value="HupE_UreJ"/>
    <property type="match status" value="1"/>
</dbReference>
<keyword evidence="1" id="KW-0812">Transmembrane</keyword>
<keyword evidence="1" id="KW-0472">Membrane</keyword>
<evidence type="ECO:0000256" key="2">
    <source>
        <dbReference type="SAM" id="SignalP"/>
    </source>
</evidence>
<gene>
    <name evidence="3" type="ORF">NUTIK01_01440</name>
</gene>
<accession>A0ABQ6P4R0</accession>
<evidence type="ECO:0000313" key="3">
    <source>
        <dbReference type="EMBL" id="GMM59367.1"/>
    </source>
</evidence>
<evidence type="ECO:0000256" key="1">
    <source>
        <dbReference type="SAM" id="Phobius"/>
    </source>
</evidence>
<organism evidence="3 4">
    <name type="scientific">Novosphingobium pituita</name>
    <dbReference type="NCBI Taxonomy" id="3056842"/>
    <lineage>
        <taxon>Bacteria</taxon>
        <taxon>Pseudomonadati</taxon>
        <taxon>Pseudomonadota</taxon>
        <taxon>Alphaproteobacteria</taxon>
        <taxon>Sphingomonadales</taxon>
        <taxon>Sphingomonadaceae</taxon>
        <taxon>Novosphingobium</taxon>
    </lineage>
</organism>
<sequence>MRKFSKMMIAAPALLASATPALAHPGHDDGTLLSGLIHPFTGVDHLAAMVAVGLWAATRSSRQAWQAPVAFMAALAAGAGLGVAVGAVPGLETMVAASVLILGAMLVMAAQLPSRLALGLIAATGLLHGMAHGVEATGSLPAYFAGFLASSALLHAAGWLAGRSIFARAQGRVVAGLALGATGLALLAA</sequence>